<name>A0A177ELJ9_9MICR</name>
<sequence length="170" mass="19694">MQVPKTKTSRRWSFQKNVPLFADNLSLLLQIHPAVRFSIWQITRTTIFPEYRGYIELRSPMKMSGLRKILGPDTLLFLDTRKRETIIAEIIQSTSPPHGPFIYGEQELKKGGRPRRYPSRANPCIFLYSEYMLYEQSNNTLPPPQTPKHILGLAPIPQPHTHTRTLLLSL</sequence>
<dbReference type="GeneID" id="93646807"/>
<dbReference type="VEuPathDB" id="MicrosporidiaDB:NEDG_00457"/>
<comment type="caution">
    <text evidence="1">The sequence shown here is derived from an EMBL/GenBank/DDBJ whole genome shotgun (WGS) entry which is preliminary data.</text>
</comment>
<dbReference type="EMBL" id="LTDL01000014">
    <property type="protein sequence ID" value="OAG31982.1"/>
    <property type="molecule type" value="Genomic_DNA"/>
</dbReference>
<proteinExistence type="predicted"/>
<dbReference type="Proteomes" id="UP000185944">
    <property type="component" value="Unassembled WGS sequence"/>
</dbReference>
<evidence type="ECO:0000313" key="1">
    <source>
        <dbReference type="EMBL" id="OAG31982.1"/>
    </source>
</evidence>
<gene>
    <name evidence="1" type="ORF">NEDG_00457</name>
</gene>
<dbReference type="OrthoDB" id="2188470at2759"/>
<protein>
    <submittedName>
        <fullName evidence="1">Uncharacterized protein</fullName>
    </submittedName>
</protein>
<evidence type="ECO:0000313" key="2">
    <source>
        <dbReference type="Proteomes" id="UP000185944"/>
    </source>
</evidence>
<reference evidence="1 2" key="1">
    <citation type="submission" date="2016-02" db="EMBL/GenBank/DDBJ databases">
        <title>Discovery of a natural microsporidian pathogen with a broad tissue tropism in Caenorhabditis elegans.</title>
        <authorList>
            <person name="Luallen R.J."/>
            <person name="Reinke A.W."/>
            <person name="Tong L."/>
            <person name="Botts M.R."/>
            <person name="Felix M.-A."/>
            <person name="Troemel E.R."/>
        </authorList>
    </citation>
    <scope>NUCLEOTIDE SEQUENCE [LARGE SCALE GENOMIC DNA]</scope>
    <source>
        <strain evidence="1 2">JUm2807</strain>
    </source>
</reference>
<organism evidence="1 2">
    <name type="scientific">Nematocida displodere</name>
    <dbReference type="NCBI Taxonomy" id="1805483"/>
    <lineage>
        <taxon>Eukaryota</taxon>
        <taxon>Fungi</taxon>
        <taxon>Fungi incertae sedis</taxon>
        <taxon>Microsporidia</taxon>
        <taxon>Nematocida</taxon>
    </lineage>
</organism>
<dbReference type="AlphaFoldDB" id="A0A177ELJ9"/>
<accession>A0A177ELJ9</accession>
<keyword evidence="2" id="KW-1185">Reference proteome</keyword>
<dbReference type="RefSeq" id="XP_067545583.1">
    <property type="nucleotide sequence ID" value="XM_067687875.1"/>
</dbReference>